<dbReference type="PANTHER" id="PTHR46640">
    <property type="entry name" value="TRIACYLGLYCEROL LIPASE, PUTATIVE (AFU_ORTHOLOGUE AFUA_6G06510)-RELATED"/>
    <property type="match status" value="1"/>
</dbReference>
<reference evidence="5 6" key="1">
    <citation type="submission" date="2024-02" db="EMBL/GenBank/DDBJ databases">
        <title>De novo assembly and annotation of 12 fungi associated with fruit tree decline syndrome in Ontario, Canada.</title>
        <authorList>
            <person name="Sulman M."/>
            <person name="Ellouze W."/>
            <person name="Ilyukhin E."/>
        </authorList>
    </citation>
    <scope>NUCLEOTIDE SEQUENCE [LARGE SCALE GENOMIC DNA]</scope>
    <source>
        <strain evidence="5 6">M169</strain>
    </source>
</reference>
<gene>
    <name evidence="5" type="ORF">SLS63_005716</name>
</gene>
<evidence type="ECO:0000313" key="6">
    <source>
        <dbReference type="Proteomes" id="UP001430848"/>
    </source>
</evidence>
<dbReference type="CDD" id="cd00519">
    <property type="entry name" value="Lipase_3"/>
    <property type="match status" value="1"/>
</dbReference>
<evidence type="ECO:0000313" key="5">
    <source>
        <dbReference type="EMBL" id="KAK7730471.1"/>
    </source>
</evidence>
<evidence type="ECO:0000259" key="4">
    <source>
        <dbReference type="Pfam" id="PF01764"/>
    </source>
</evidence>
<accession>A0ABR1PA21</accession>
<keyword evidence="2" id="KW-0378">Hydrolase</keyword>
<keyword evidence="1 3" id="KW-0732">Signal</keyword>
<dbReference type="InterPro" id="IPR002921">
    <property type="entry name" value="Fungal_lipase-type"/>
</dbReference>
<feature type="chain" id="PRO_5045869817" description="Fungal lipase-type domain-containing protein" evidence="3">
    <location>
        <begin position="25"/>
        <end position="203"/>
    </location>
</feature>
<evidence type="ECO:0000256" key="3">
    <source>
        <dbReference type="SAM" id="SignalP"/>
    </source>
</evidence>
<dbReference type="Pfam" id="PF01764">
    <property type="entry name" value="Lipase_3"/>
    <property type="match status" value="2"/>
</dbReference>
<dbReference type="PANTHER" id="PTHR46640:SF1">
    <property type="entry name" value="FUNGAL LIPASE-LIKE DOMAIN-CONTAINING PROTEIN-RELATED"/>
    <property type="match status" value="1"/>
</dbReference>
<feature type="domain" description="Fungal lipase-type" evidence="4">
    <location>
        <begin position="140"/>
        <end position="181"/>
    </location>
</feature>
<dbReference type="SUPFAM" id="SSF53474">
    <property type="entry name" value="alpha/beta-Hydrolases"/>
    <property type="match status" value="1"/>
</dbReference>
<dbReference type="EMBL" id="JAKNSF020000025">
    <property type="protein sequence ID" value="KAK7730471.1"/>
    <property type="molecule type" value="Genomic_DNA"/>
</dbReference>
<evidence type="ECO:0000256" key="2">
    <source>
        <dbReference type="ARBA" id="ARBA00022801"/>
    </source>
</evidence>
<dbReference type="InterPro" id="IPR051299">
    <property type="entry name" value="AB_hydrolase_lip/est"/>
</dbReference>
<dbReference type="Proteomes" id="UP001430848">
    <property type="component" value="Unassembled WGS sequence"/>
</dbReference>
<sequence length="203" mass="21640">MKASISSLAAALAATALLWDPCLCDITQGVTPALFARLDRMASLSMNVYTGALCGAPAGFSRAGFINETTYDIQGQVLRDDAAREAVVVFRGTASDKNFQVDLNITLAPFETAVGNCAGCQVHGGFYLAWTAAREQVLGLGGSMASLAATQFQPQFPNLTVYTFGEPQTGDALYVQAVETNFLASSPCTTRYFRSTRKQIHTS</sequence>
<name>A0ABR1PA21_DIAER</name>
<feature type="domain" description="Fungal lipase-type" evidence="4">
    <location>
        <begin position="87"/>
        <end position="137"/>
    </location>
</feature>
<dbReference type="InterPro" id="IPR029058">
    <property type="entry name" value="AB_hydrolase_fold"/>
</dbReference>
<feature type="signal peptide" evidence="3">
    <location>
        <begin position="1"/>
        <end position="24"/>
    </location>
</feature>
<protein>
    <recommendedName>
        <fullName evidence="4">Fungal lipase-type domain-containing protein</fullName>
    </recommendedName>
</protein>
<proteinExistence type="predicted"/>
<evidence type="ECO:0000256" key="1">
    <source>
        <dbReference type="ARBA" id="ARBA00022729"/>
    </source>
</evidence>
<dbReference type="Gene3D" id="3.40.50.1820">
    <property type="entry name" value="alpha/beta hydrolase"/>
    <property type="match status" value="2"/>
</dbReference>
<organism evidence="5 6">
    <name type="scientific">Diaporthe eres</name>
    <name type="common">Phomopsis oblonga</name>
    <dbReference type="NCBI Taxonomy" id="83184"/>
    <lineage>
        <taxon>Eukaryota</taxon>
        <taxon>Fungi</taxon>
        <taxon>Dikarya</taxon>
        <taxon>Ascomycota</taxon>
        <taxon>Pezizomycotina</taxon>
        <taxon>Sordariomycetes</taxon>
        <taxon>Sordariomycetidae</taxon>
        <taxon>Diaporthales</taxon>
        <taxon>Diaporthaceae</taxon>
        <taxon>Diaporthe</taxon>
        <taxon>Diaporthe eres species complex</taxon>
    </lineage>
</organism>
<comment type="caution">
    <text evidence="5">The sequence shown here is derived from an EMBL/GenBank/DDBJ whole genome shotgun (WGS) entry which is preliminary data.</text>
</comment>
<keyword evidence="6" id="KW-1185">Reference proteome</keyword>